<dbReference type="AlphaFoldDB" id="A0A840N4X5"/>
<keyword evidence="2" id="KW-1133">Transmembrane helix</keyword>
<feature type="transmembrane region" description="Helical" evidence="2">
    <location>
        <begin position="111"/>
        <end position="129"/>
    </location>
</feature>
<feature type="region of interest" description="Disordered" evidence="1">
    <location>
        <begin position="62"/>
        <end position="95"/>
    </location>
</feature>
<dbReference type="EMBL" id="JACHIV010000001">
    <property type="protein sequence ID" value="MBB5067046.1"/>
    <property type="molecule type" value="Genomic_DNA"/>
</dbReference>
<evidence type="ECO:0000256" key="2">
    <source>
        <dbReference type="SAM" id="Phobius"/>
    </source>
</evidence>
<dbReference type="RefSeq" id="WP_184476253.1">
    <property type="nucleotide sequence ID" value="NZ_JACHIV010000001.1"/>
</dbReference>
<name>A0A840N4X5_9PSEU</name>
<proteinExistence type="predicted"/>
<dbReference type="Proteomes" id="UP000580474">
    <property type="component" value="Unassembled WGS sequence"/>
</dbReference>
<keyword evidence="2" id="KW-0472">Membrane</keyword>
<comment type="caution">
    <text evidence="3">The sequence shown here is derived from an EMBL/GenBank/DDBJ whole genome shotgun (WGS) entry which is preliminary data.</text>
</comment>
<evidence type="ECO:0000313" key="3">
    <source>
        <dbReference type="EMBL" id="MBB5067046.1"/>
    </source>
</evidence>
<sequence>MADPNESHRDDRSPRPTSENAPEVVDAELVVDPPDQRTPPVSATPDDEQLRQYQQFLEFQKFQEWQRQQGGSPGPAGAAAPGTEEEPLTAPRPPRGRPWWKKALGLLRFKLIRRLVYIVLILLLLNWAISHYFGGSGGGGGGNGGAPPNAAPITPESPQQVIRALYNYVAHDPEQACALFTEPGKAAFAYHFQSGDCATAARKAGSQVTEPNSFSSPGFTNDVMQQTGDQALVDSCSLRISGGPPLGEFRMTRQSDGGWQIDQYQPTSCS</sequence>
<feature type="compositionally biased region" description="Basic and acidic residues" evidence="1">
    <location>
        <begin position="1"/>
        <end position="14"/>
    </location>
</feature>
<keyword evidence="2" id="KW-0812">Transmembrane</keyword>
<evidence type="ECO:0000256" key="1">
    <source>
        <dbReference type="SAM" id="MobiDB-lite"/>
    </source>
</evidence>
<protein>
    <submittedName>
        <fullName evidence="3">Uncharacterized protein</fullName>
    </submittedName>
</protein>
<gene>
    <name evidence="3" type="ORF">BJ969_000134</name>
</gene>
<evidence type="ECO:0000313" key="4">
    <source>
        <dbReference type="Proteomes" id="UP000580474"/>
    </source>
</evidence>
<keyword evidence="4" id="KW-1185">Reference proteome</keyword>
<accession>A0A840N4X5</accession>
<reference evidence="3 4" key="1">
    <citation type="submission" date="2020-08" db="EMBL/GenBank/DDBJ databases">
        <title>Sequencing the genomes of 1000 actinobacteria strains.</title>
        <authorList>
            <person name="Klenk H.-P."/>
        </authorList>
    </citation>
    <scope>NUCLEOTIDE SEQUENCE [LARGE SCALE GENOMIC DNA]</scope>
    <source>
        <strain evidence="3 4">DSM 45582</strain>
    </source>
</reference>
<feature type="region of interest" description="Disordered" evidence="1">
    <location>
        <begin position="1"/>
        <end position="47"/>
    </location>
</feature>
<organism evidence="3 4">
    <name type="scientific">Saccharopolyspora gloriosae</name>
    <dbReference type="NCBI Taxonomy" id="455344"/>
    <lineage>
        <taxon>Bacteria</taxon>
        <taxon>Bacillati</taxon>
        <taxon>Actinomycetota</taxon>
        <taxon>Actinomycetes</taxon>
        <taxon>Pseudonocardiales</taxon>
        <taxon>Pseudonocardiaceae</taxon>
        <taxon>Saccharopolyspora</taxon>
    </lineage>
</organism>